<sequence>MRTMSSISDRPSANPERLAPSVEPGWVRAFVTEQNLRGVMPRVIGDQLATVESHVRESGEPASEAFGDPVGYARALPEGERRRLDRRTVLELVLGLAGMVLVLAGFTAWLADSPVRITTGYLAVLGLTALGTAALLLRPTALLRLVVDRPLLAWGVMITPFAVFVACLLLLRTEIATLPVLPVMAVGALALAASSVLAAVNPVEDEITGPGEVPRRSAVSRRVGVLLYPLLTLGVMAISWVPTLFL</sequence>
<feature type="transmembrane region" description="Helical" evidence="1">
    <location>
        <begin position="183"/>
        <end position="203"/>
    </location>
</feature>
<keyword evidence="3" id="KW-1185">Reference proteome</keyword>
<feature type="transmembrane region" description="Helical" evidence="1">
    <location>
        <begin position="117"/>
        <end position="139"/>
    </location>
</feature>
<accession>A0A1B1NB11</accession>
<evidence type="ECO:0000313" key="3">
    <source>
        <dbReference type="Proteomes" id="UP000092482"/>
    </source>
</evidence>
<evidence type="ECO:0000256" key="1">
    <source>
        <dbReference type="SAM" id="Phobius"/>
    </source>
</evidence>
<gene>
    <name evidence="2" type="ORF">SGUI_1216</name>
</gene>
<protein>
    <submittedName>
        <fullName evidence="2">Uncharacterized protein</fullName>
    </submittedName>
</protein>
<evidence type="ECO:0000313" key="2">
    <source>
        <dbReference type="EMBL" id="ANS78612.1"/>
    </source>
</evidence>
<keyword evidence="1" id="KW-1133">Transmembrane helix</keyword>
<dbReference type="EMBL" id="CP014989">
    <property type="protein sequence ID" value="ANS78612.1"/>
    <property type="molecule type" value="Genomic_DNA"/>
</dbReference>
<feature type="transmembrane region" description="Helical" evidence="1">
    <location>
        <begin position="223"/>
        <end position="245"/>
    </location>
</feature>
<proteinExistence type="predicted"/>
<dbReference type="Proteomes" id="UP000092482">
    <property type="component" value="Chromosome"/>
</dbReference>
<feature type="transmembrane region" description="Helical" evidence="1">
    <location>
        <begin position="89"/>
        <end position="111"/>
    </location>
</feature>
<dbReference type="AlphaFoldDB" id="A0A1B1NB11"/>
<dbReference type="KEGG" id="serj:SGUI_1216"/>
<keyword evidence="1" id="KW-0472">Membrane</keyword>
<organism evidence="2 3">
    <name type="scientific">Serinicoccus hydrothermalis</name>
    <dbReference type="NCBI Taxonomy" id="1758689"/>
    <lineage>
        <taxon>Bacteria</taxon>
        <taxon>Bacillati</taxon>
        <taxon>Actinomycetota</taxon>
        <taxon>Actinomycetes</taxon>
        <taxon>Micrococcales</taxon>
        <taxon>Ornithinimicrobiaceae</taxon>
        <taxon>Serinicoccus</taxon>
    </lineage>
</organism>
<reference evidence="2 3" key="1">
    <citation type="submission" date="2016-03" db="EMBL/GenBank/DDBJ databases">
        <title>Shallow-sea hydrothermal system.</title>
        <authorList>
            <person name="Tang K."/>
        </authorList>
    </citation>
    <scope>NUCLEOTIDE SEQUENCE [LARGE SCALE GENOMIC DNA]</scope>
    <source>
        <strain evidence="2 3">JLT9</strain>
    </source>
</reference>
<feature type="transmembrane region" description="Helical" evidence="1">
    <location>
        <begin position="151"/>
        <end position="171"/>
    </location>
</feature>
<name>A0A1B1NB11_9MICO</name>
<dbReference type="STRING" id="1758689.SGUI_1216"/>
<keyword evidence="1" id="KW-0812">Transmembrane</keyword>